<evidence type="ECO:0000256" key="6">
    <source>
        <dbReference type="ARBA" id="ARBA00023136"/>
    </source>
</evidence>
<dbReference type="OrthoDB" id="9796361at2"/>
<dbReference type="PANTHER" id="PTHR30151:SF0">
    <property type="entry name" value="ABC TRANSPORTER PERMEASE PROTEIN MJ0413-RELATED"/>
    <property type="match status" value="1"/>
</dbReference>
<dbReference type="CDD" id="cd06261">
    <property type="entry name" value="TM_PBP2"/>
    <property type="match status" value="1"/>
</dbReference>
<keyword evidence="6 7" id="KW-0472">Membrane</keyword>
<keyword evidence="3" id="KW-1003">Cell membrane</keyword>
<keyword evidence="10" id="KW-1185">Reference proteome</keyword>
<dbReference type="Pfam" id="PF00528">
    <property type="entry name" value="BPD_transp_1"/>
    <property type="match status" value="1"/>
</dbReference>
<evidence type="ECO:0000256" key="5">
    <source>
        <dbReference type="ARBA" id="ARBA00022989"/>
    </source>
</evidence>
<comment type="subcellular location">
    <subcellularLocation>
        <location evidence="1 7">Cell membrane</location>
        <topology evidence="1 7">Multi-pass membrane protein</topology>
    </subcellularLocation>
</comment>
<dbReference type="SUPFAM" id="SSF161098">
    <property type="entry name" value="MetI-like"/>
    <property type="match status" value="1"/>
</dbReference>
<comment type="similarity">
    <text evidence="7">Belongs to the binding-protein-dependent transport system permease family.</text>
</comment>
<feature type="transmembrane region" description="Helical" evidence="7">
    <location>
        <begin position="220"/>
        <end position="241"/>
    </location>
</feature>
<dbReference type="PATRIC" id="fig|1503.3.peg.3289"/>
<dbReference type="STRING" id="1503.CLPU_9c00090"/>
<dbReference type="Proteomes" id="UP000037267">
    <property type="component" value="Unassembled WGS sequence"/>
</dbReference>
<dbReference type="PROSITE" id="PS50928">
    <property type="entry name" value="ABC_TM1"/>
    <property type="match status" value="1"/>
</dbReference>
<feature type="transmembrane region" description="Helical" evidence="7">
    <location>
        <begin position="108"/>
        <end position="136"/>
    </location>
</feature>
<feature type="transmembrane region" description="Helical" evidence="7">
    <location>
        <begin position="69"/>
        <end position="88"/>
    </location>
</feature>
<dbReference type="AlphaFoldDB" id="A0A0L0W978"/>
<evidence type="ECO:0000256" key="7">
    <source>
        <dbReference type="RuleBase" id="RU363032"/>
    </source>
</evidence>
<keyword evidence="5 7" id="KW-1133">Transmembrane helix</keyword>
<evidence type="ECO:0000313" key="10">
    <source>
        <dbReference type="Proteomes" id="UP000037267"/>
    </source>
</evidence>
<evidence type="ECO:0000256" key="1">
    <source>
        <dbReference type="ARBA" id="ARBA00004651"/>
    </source>
</evidence>
<evidence type="ECO:0000256" key="2">
    <source>
        <dbReference type="ARBA" id="ARBA00022448"/>
    </source>
</evidence>
<dbReference type="InterPro" id="IPR035906">
    <property type="entry name" value="MetI-like_sf"/>
</dbReference>
<feature type="transmembrane region" description="Helical" evidence="7">
    <location>
        <begin position="7"/>
        <end position="25"/>
    </location>
</feature>
<dbReference type="GO" id="GO:0055085">
    <property type="term" value="P:transmembrane transport"/>
    <property type="evidence" value="ECO:0007669"/>
    <property type="project" value="InterPro"/>
</dbReference>
<comment type="caution">
    <text evidence="9">The sequence shown here is derived from an EMBL/GenBank/DDBJ whole genome shotgun (WGS) entry which is preliminary data.</text>
</comment>
<evidence type="ECO:0000256" key="3">
    <source>
        <dbReference type="ARBA" id="ARBA00022475"/>
    </source>
</evidence>
<dbReference type="RefSeq" id="WP_050355484.1">
    <property type="nucleotide sequence ID" value="NZ_LGSS01000009.1"/>
</dbReference>
<keyword evidence="4 7" id="KW-0812">Transmembrane</keyword>
<organism evidence="9 10">
    <name type="scientific">Gottschalkia purinilytica</name>
    <name type="common">Clostridium purinilyticum</name>
    <dbReference type="NCBI Taxonomy" id="1503"/>
    <lineage>
        <taxon>Bacteria</taxon>
        <taxon>Bacillati</taxon>
        <taxon>Bacillota</taxon>
        <taxon>Tissierellia</taxon>
        <taxon>Tissierellales</taxon>
        <taxon>Gottschalkiaceae</taxon>
        <taxon>Gottschalkia</taxon>
    </lineage>
</organism>
<evidence type="ECO:0000256" key="4">
    <source>
        <dbReference type="ARBA" id="ARBA00022692"/>
    </source>
</evidence>
<name>A0A0L0W978_GOTPU</name>
<proteinExistence type="inferred from homology"/>
<keyword evidence="2 7" id="KW-0813">Transport</keyword>
<reference evidence="10" key="1">
    <citation type="submission" date="2015-07" db="EMBL/GenBank/DDBJ databases">
        <title>Draft genome sequence of the purine-degrading Gottschalkia purinilyticum DSM 1384 (formerly Clostridium purinilyticum).</title>
        <authorList>
            <person name="Poehlein A."/>
            <person name="Schiel-Bengelsdorf B."/>
            <person name="Bengelsdorf F.R."/>
            <person name="Daniel R."/>
            <person name="Duerre P."/>
        </authorList>
    </citation>
    <scope>NUCLEOTIDE SEQUENCE [LARGE SCALE GENOMIC DNA]</scope>
    <source>
        <strain evidence="10">DSM 1384</strain>
    </source>
</reference>
<dbReference type="Gene3D" id="1.10.3720.10">
    <property type="entry name" value="MetI-like"/>
    <property type="match status" value="1"/>
</dbReference>
<sequence length="252" mass="28102">MFKWIKNYWGTIIILLTIIVVYELITDIGQVLEPVLFPGLSKIIPALIKSLPELRNGLISSLGLLIPSYALALILGISLGVTIGWYEPLRKNFSPIFHGLSPIPPTLYIPYAITILPTFWLSSAFIIFIGSFWPILNGTIHGVRLIEDKYLDNARALGLKGIKLLRKIVLPAALPMIFSGAGTALVFSFVLLTVAEMFGAKSGLGHFIQYYADFSEYDKVLAGLIAMSFVIILIMSCYELLKKKMLYWTSKR</sequence>
<feature type="domain" description="ABC transmembrane type-1" evidence="8">
    <location>
        <begin position="58"/>
        <end position="242"/>
    </location>
</feature>
<accession>A0A0L0W978</accession>
<feature type="transmembrane region" description="Helical" evidence="7">
    <location>
        <begin position="168"/>
        <end position="192"/>
    </location>
</feature>
<dbReference type="PANTHER" id="PTHR30151">
    <property type="entry name" value="ALKANE SULFONATE ABC TRANSPORTER-RELATED, MEMBRANE SUBUNIT"/>
    <property type="match status" value="1"/>
</dbReference>
<evidence type="ECO:0000259" key="8">
    <source>
        <dbReference type="PROSITE" id="PS50928"/>
    </source>
</evidence>
<dbReference type="EMBL" id="LGSS01000009">
    <property type="protein sequence ID" value="KNF08113.1"/>
    <property type="molecule type" value="Genomic_DNA"/>
</dbReference>
<evidence type="ECO:0000313" key="9">
    <source>
        <dbReference type="EMBL" id="KNF08113.1"/>
    </source>
</evidence>
<dbReference type="InterPro" id="IPR000515">
    <property type="entry name" value="MetI-like"/>
</dbReference>
<dbReference type="GO" id="GO:0005886">
    <property type="term" value="C:plasma membrane"/>
    <property type="evidence" value="ECO:0007669"/>
    <property type="project" value="UniProtKB-SubCell"/>
</dbReference>
<gene>
    <name evidence="9" type="ORF">CLPU_9c00090</name>
</gene>
<protein>
    <submittedName>
        <fullName evidence="9">ABC-type nitrate/sulfonate/bicarbonate transport system, permease component</fullName>
    </submittedName>
</protein>